<dbReference type="InterPro" id="IPR029063">
    <property type="entry name" value="SAM-dependent_MTases_sf"/>
</dbReference>
<dbReference type="GO" id="GO:0032259">
    <property type="term" value="P:methylation"/>
    <property type="evidence" value="ECO:0007669"/>
    <property type="project" value="UniProtKB-KW"/>
</dbReference>
<name>A0A0U1DT87_9MYCO</name>
<dbReference type="Pfam" id="PF13578">
    <property type="entry name" value="Methyltransf_24"/>
    <property type="match status" value="1"/>
</dbReference>
<dbReference type="AlphaFoldDB" id="A0A0U1DT87"/>
<dbReference type="GO" id="GO:0008168">
    <property type="term" value="F:methyltransferase activity"/>
    <property type="evidence" value="ECO:0007669"/>
    <property type="project" value="UniProtKB-KW"/>
</dbReference>
<proteinExistence type="predicted"/>
<dbReference type="CDD" id="cd02440">
    <property type="entry name" value="AdoMet_MTases"/>
    <property type="match status" value="1"/>
</dbReference>
<dbReference type="RefSeq" id="WP_090423164.1">
    <property type="nucleotide sequence ID" value="NZ_CTEC01000002.1"/>
</dbReference>
<dbReference type="Gene3D" id="3.40.50.150">
    <property type="entry name" value="Vaccinia Virus protein VP39"/>
    <property type="match status" value="1"/>
</dbReference>
<evidence type="ECO:0000313" key="1">
    <source>
        <dbReference type="EMBL" id="CQD22323.1"/>
    </source>
</evidence>
<gene>
    <name evidence="1" type="ORF">BN000_05569</name>
</gene>
<sequence>MTLKHTIDDALPLEACSVIEQAMARQKPFGDDSYILGQLQHCLSERLERIAPNLPPARELLDAVAQSGVRDLHRLFAEPTLRSAIVHAHEQIVSGIPYGQQNEGGLRLVDCSAVFTAAARYVQEGGADTPLEDGSLVPLGPEPHHGWIWRDEHPNDTYGSIFREVVMQRYGTLPCTPSAGSIEMLTTGCRLLHDLLPSLTPSALHHAQIIAVVPPAGRFIGVASGSQFHLGGVIFLRESPVSPWWVAEHLLHESLHHKLYDFRHGHSLIQLNDMVDQERPVVTPWNSSRLSGANRWNTTRTLAAFHVYVHLALLATVAEHRAPELEEAYGPLSDMLESHRARARARYLGQKLQALCWNELGAAGHALADWLHSLLDILDPAPAPAGSTVHLYLDRYRNETQQLEDNRAESPDRWASVRQSRALLVQEDIASTRVILHDLDARGELQRLDASVARFTEQELGDSYPEIRRTIEACLTEASLDGWRMSESGRCDAQVGDMVDRASDSLFALRTRIPAAVAEAKRRAVDQHFTKSCADDVGRFLAVMAAHLPPAAKVLEIGTGTGVGTAWIVSGLGARTDVDVRSVEINEQLSAVAQAYDWPSYVQLENADAKTVLREFGMFDLVFSDAFPFKVDNLGLVVDVLRPGGMLILDDMSQASVGHPSDMSISTLRQELLNHPGLVAVDIEWSSGLVIATKRPYP</sequence>
<keyword evidence="1" id="KW-0489">Methyltransferase</keyword>
<dbReference type="EMBL" id="CTEC01000002">
    <property type="protein sequence ID" value="CQD22323.1"/>
    <property type="molecule type" value="Genomic_DNA"/>
</dbReference>
<dbReference type="Proteomes" id="UP000199601">
    <property type="component" value="Unassembled WGS sequence"/>
</dbReference>
<accession>A0A0U1DT87</accession>
<organism evidence="1 2">
    <name type="scientific">Mycobacterium europaeum</name>
    <dbReference type="NCBI Taxonomy" id="761804"/>
    <lineage>
        <taxon>Bacteria</taxon>
        <taxon>Bacillati</taxon>
        <taxon>Actinomycetota</taxon>
        <taxon>Actinomycetes</taxon>
        <taxon>Mycobacteriales</taxon>
        <taxon>Mycobacteriaceae</taxon>
        <taxon>Mycobacterium</taxon>
        <taxon>Mycobacterium simiae complex</taxon>
    </lineage>
</organism>
<evidence type="ECO:0000313" key="2">
    <source>
        <dbReference type="Proteomes" id="UP000199601"/>
    </source>
</evidence>
<dbReference type="PANTHER" id="PTHR43167">
    <property type="entry name" value="PUTATIVE (AFU_ORTHOLOGUE AFUA_6G01830)-RELATED"/>
    <property type="match status" value="1"/>
</dbReference>
<reference evidence="2" key="1">
    <citation type="submission" date="2015-03" db="EMBL/GenBank/DDBJ databases">
        <authorList>
            <person name="Urmite Genomes"/>
        </authorList>
    </citation>
    <scope>NUCLEOTIDE SEQUENCE [LARGE SCALE GENOMIC DNA]</scope>
    <source>
        <strain evidence="2">CSUR P1344</strain>
    </source>
</reference>
<protein>
    <submittedName>
        <fullName evidence="1">O-methyltransferase family protein</fullName>
    </submittedName>
</protein>
<dbReference type="PANTHER" id="PTHR43167:SF1">
    <property type="entry name" value="PUTATIVE (AFU_ORTHOLOGUE AFUA_6G01830)-RELATED"/>
    <property type="match status" value="1"/>
</dbReference>
<keyword evidence="1" id="KW-0808">Transferase</keyword>
<dbReference type="SUPFAM" id="SSF53335">
    <property type="entry name" value="S-adenosyl-L-methionine-dependent methyltransferases"/>
    <property type="match status" value="1"/>
</dbReference>
<keyword evidence="2" id="KW-1185">Reference proteome</keyword>